<dbReference type="InterPro" id="IPR013693">
    <property type="entry name" value="SpoIID/LytB_N"/>
</dbReference>
<reference evidence="3" key="1">
    <citation type="journal article" date="2021" name="PeerJ">
        <title>Extensive microbial diversity within the chicken gut microbiome revealed by metagenomics and culture.</title>
        <authorList>
            <person name="Gilroy R."/>
            <person name="Ravi A."/>
            <person name="Getino M."/>
            <person name="Pursley I."/>
            <person name="Horton D.L."/>
            <person name="Alikhan N.F."/>
            <person name="Baker D."/>
            <person name="Gharbi K."/>
            <person name="Hall N."/>
            <person name="Watson M."/>
            <person name="Adriaenssens E.M."/>
            <person name="Foster-Nyarko E."/>
            <person name="Jarju S."/>
            <person name="Secka A."/>
            <person name="Antonio M."/>
            <person name="Oren A."/>
            <person name="Chaudhuri R.R."/>
            <person name="La Ragione R."/>
            <person name="Hildebrand F."/>
            <person name="Pallen M.J."/>
        </authorList>
    </citation>
    <scope>NUCLEOTIDE SEQUENCE</scope>
    <source>
        <strain evidence="3">ChiSjej1B19-5720</strain>
    </source>
</reference>
<dbReference type="PANTHER" id="PTHR30032:SF4">
    <property type="entry name" value="AMIDASE ENHANCER"/>
    <property type="match status" value="1"/>
</dbReference>
<protein>
    <submittedName>
        <fullName evidence="3">SpoIID/LytB domain-containing protein</fullName>
    </submittedName>
</protein>
<dbReference type="GO" id="GO:0030435">
    <property type="term" value="P:sporulation resulting in formation of a cellular spore"/>
    <property type="evidence" value="ECO:0007669"/>
    <property type="project" value="InterPro"/>
</dbReference>
<gene>
    <name evidence="3" type="ORF">IAA06_16575</name>
</gene>
<dbReference type="EMBL" id="DWYZ01000318">
    <property type="protein sequence ID" value="HJB30390.1"/>
    <property type="molecule type" value="Genomic_DNA"/>
</dbReference>
<dbReference type="AlphaFoldDB" id="A0A9D2RYX6"/>
<sequence length="421" mass="46941">MSLFLVWLALLNEAAYLNLKQKQEEIRTIEENTKEKAEKENNLKPKEEDTLSKTEPDGETARIRVLLMDSGYTTYYHPSVTVVCQGEEVTYTPESPEFSEGPVVLPPQKEGIQVVSIERQEGHPCYSGSLKIEKREEGLILINELPVEEYLKAVVPSEMPSSYQQEALMAQAVCARTYAFKQMEEGRLLEYGADVDDSVNYQVYGNISPQESTTKAVSETKGEVICQNGELIEAYYFSTSSGTTSTDEVWGAAEAASYLKSVACSFDSQETWSRWQAEIPWSRLSEQAESYTGQSAELKDIRITKKSQSGAVIGLSVITEETSFTVSSEYDVREFFSPEGYSVTSMEGERIPGGTLLPSAYFSMELNPGECVRLSGRGYGHGVGMSQNGANEMAKEGYTYREILDYFFKDIEILGAEELFA</sequence>
<dbReference type="InterPro" id="IPR051922">
    <property type="entry name" value="Bact_Sporulation_Assoc"/>
</dbReference>
<comment type="caution">
    <text evidence="3">The sequence shown here is derived from an EMBL/GenBank/DDBJ whole genome shotgun (WGS) entry which is preliminary data.</text>
</comment>
<feature type="domain" description="Sporulation stage II protein D amidase enhancer LytB N-terminal" evidence="2">
    <location>
        <begin position="137"/>
        <end position="225"/>
    </location>
</feature>
<evidence type="ECO:0000313" key="3">
    <source>
        <dbReference type="EMBL" id="HJB30390.1"/>
    </source>
</evidence>
<feature type="region of interest" description="Disordered" evidence="1">
    <location>
        <begin position="31"/>
        <end position="57"/>
    </location>
</feature>
<proteinExistence type="predicted"/>
<dbReference type="PANTHER" id="PTHR30032">
    <property type="entry name" value="N-ACETYLMURAMOYL-L-ALANINE AMIDASE-RELATED"/>
    <property type="match status" value="1"/>
</dbReference>
<organism evidence="3 4">
    <name type="scientific">Candidatus Blautia faecavium</name>
    <dbReference type="NCBI Taxonomy" id="2838487"/>
    <lineage>
        <taxon>Bacteria</taxon>
        <taxon>Bacillati</taxon>
        <taxon>Bacillota</taxon>
        <taxon>Clostridia</taxon>
        <taxon>Lachnospirales</taxon>
        <taxon>Lachnospiraceae</taxon>
        <taxon>Blautia</taxon>
    </lineage>
</organism>
<evidence type="ECO:0000313" key="4">
    <source>
        <dbReference type="Proteomes" id="UP000823842"/>
    </source>
</evidence>
<evidence type="ECO:0000259" key="2">
    <source>
        <dbReference type="Pfam" id="PF08486"/>
    </source>
</evidence>
<dbReference type="Proteomes" id="UP000823842">
    <property type="component" value="Unassembled WGS sequence"/>
</dbReference>
<dbReference type="Pfam" id="PF08486">
    <property type="entry name" value="SpoIID"/>
    <property type="match status" value="1"/>
</dbReference>
<dbReference type="GO" id="GO:0030288">
    <property type="term" value="C:outer membrane-bounded periplasmic space"/>
    <property type="evidence" value="ECO:0007669"/>
    <property type="project" value="TreeGrafter"/>
</dbReference>
<name>A0A9D2RYX6_9FIRM</name>
<reference evidence="3" key="2">
    <citation type="submission" date="2021-04" db="EMBL/GenBank/DDBJ databases">
        <authorList>
            <person name="Gilroy R."/>
        </authorList>
    </citation>
    <scope>NUCLEOTIDE SEQUENCE</scope>
    <source>
        <strain evidence="3">ChiSjej1B19-5720</strain>
    </source>
</reference>
<evidence type="ECO:0000256" key="1">
    <source>
        <dbReference type="SAM" id="MobiDB-lite"/>
    </source>
</evidence>
<dbReference type="InterPro" id="IPR013486">
    <property type="entry name" value="SpoIID/LytB"/>
</dbReference>
<accession>A0A9D2RYX6</accession>
<dbReference type="NCBIfam" id="TIGR02669">
    <property type="entry name" value="SpoIID_LytB"/>
    <property type="match status" value="1"/>
</dbReference>